<evidence type="ECO:0000313" key="2">
    <source>
        <dbReference type="Proteomes" id="UP000253501"/>
    </source>
</evidence>
<dbReference type="Proteomes" id="UP000253501">
    <property type="component" value="Unassembled WGS sequence"/>
</dbReference>
<dbReference type="AlphaFoldDB" id="A0A367PN84"/>
<dbReference type="SUPFAM" id="SSF53098">
    <property type="entry name" value="Ribonuclease H-like"/>
    <property type="match status" value="1"/>
</dbReference>
<dbReference type="InterPro" id="IPR036397">
    <property type="entry name" value="RNaseH_sf"/>
</dbReference>
<protein>
    <submittedName>
        <fullName evidence="1">Uncharacterized protein</fullName>
    </submittedName>
</protein>
<organism evidence="1 2">
    <name type="scientific">Cupriavidus necator</name>
    <name type="common">Alcaligenes eutrophus</name>
    <name type="synonym">Ralstonia eutropha</name>
    <dbReference type="NCBI Taxonomy" id="106590"/>
    <lineage>
        <taxon>Bacteria</taxon>
        <taxon>Pseudomonadati</taxon>
        <taxon>Pseudomonadota</taxon>
        <taxon>Betaproteobacteria</taxon>
        <taxon>Burkholderiales</taxon>
        <taxon>Burkholderiaceae</taxon>
        <taxon>Cupriavidus</taxon>
    </lineage>
</organism>
<name>A0A367PN84_CUPNE</name>
<reference evidence="1 2" key="1">
    <citation type="submission" date="2018-04" db="EMBL/GenBank/DDBJ databases">
        <title>Cupriavidus necator CR12 genome sequencing and assembly.</title>
        <authorList>
            <person name="Ben Fekih I."/>
            <person name="Mazhar H.S."/>
            <person name="Bello S.K."/>
            <person name="Rensing C."/>
        </authorList>
    </citation>
    <scope>NUCLEOTIDE SEQUENCE [LARGE SCALE GENOMIC DNA]</scope>
    <source>
        <strain evidence="1 2">CR12</strain>
    </source>
</reference>
<dbReference type="Gene3D" id="3.30.420.10">
    <property type="entry name" value="Ribonuclease H-like superfamily/Ribonuclease H"/>
    <property type="match status" value="1"/>
</dbReference>
<dbReference type="EMBL" id="QDHA01000024">
    <property type="protein sequence ID" value="RCJ08465.1"/>
    <property type="molecule type" value="Genomic_DNA"/>
</dbReference>
<accession>A0A367PN84</accession>
<proteinExistence type="predicted"/>
<gene>
    <name evidence="1" type="ORF">DDK22_11230</name>
</gene>
<sequence>MLVFLDTEFTDFIDCELISIGMVTADGRDFYAEVQDFDIAKCSEFVRGAVCEVLGQSVNASILRAALPERIRAWFASLSTSAVVACDSFIDWELLLDALSNEFPPNIVGRYDLGPLATLPQFQRAVAEYHAEAGHPWHHALHDAHAHRAGWLAIGASRN</sequence>
<dbReference type="InterPro" id="IPR012337">
    <property type="entry name" value="RNaseH-like_sf"/>
</dbReference>
<dbReference type="GO" id="GO:0003676">
    <property type="term" value="F:nucleic acid binding"/>
    <property type="evidence" value="ECO:0007669"/>
    <property type="project" value="InterPro"/>
</dbReference>
<comment type="caution">
    <text evidence="1">The sequence shown here is derived from an EMBL/GenBank/DDBJ whole genome shotgun (WGS) entry which is preliminary data.</text>
</comment>
<dbReference type="RefSeq" id="WP_114132021.1">
    <property type="nucleotide sequence ID" value="NZ_CP068436.1"/>
</dbReference>
<evidence type="ECO:0000313" key="1">
    <source>
        <dbReference type="EMBL" id="RCJ08465.1"/>
    </source>
</evidence>